<dbReference type="EMBL" id="CP108253">
    <property type="protein sequence ID" value="WTU38365.1"/>
    <property type="molecule type" value="Genomic_DNA"/>
</dbReference>
<dbReference type="Pfam" id="PF07103">
    <property type="entry name" value="DUF1365"/>
    <property type="match status" value="1"/>
</dbReference>
<dbReference type="PANTHER" id="PTHR33973">
    <property type="entry name" value="OS07G0153300 PROTEIN"/>
    <property type="match status" value="1"/>
</dbReference>
<sequence>MVVRSEPQPGTSTPNPQTPALYDCVIRHTRTSPVRHAFRHRTHLWLVDLAQPPQLPWMLRMLARFDARDHFDGTSPTIRAALDTYLASQNVHHDVGRVLMLAHARVLGYVFNPLTLYWCHDRTGALVCVVAEVHNTYGQRHAYLLGPGATGGAEVAKDFYVSPFFPVDGHYRMRLPVPDDRLALTIQLTLGAERPFTATVRGRRRPGTARALLAATARRPWPTLAVWAGIRRHGIHLYLRGLPVQPRPAPTPTEGPAL</sequence>
<accession>A0AAU2GU06</accession>
<name>A0AAU2GU06_9ACTN</name>
<gene>
    <name evidence="1" type="ORF">OHV25_01725</name>
</gene>
<reference evidence="1" key="1">
    <citation type="submission" date="2022-10" db="EMBL/GenBank/DDBJ databases">
        <title>The complete genomes of actinobacterial strains from the NBC collection.</title>
        <authorList>
            <person name="Joergensen T.S."/>
            <person name="Alvarez Arevalo M."/>
            <person name="Sterndorff E.B."/>
            <person name="Faurdal D."/>
            <person name="Vuksanovic O."/>
            <person name="Mourched A.-S."/>
            <person name="Charusanti P."/>
            <person name="Shaw S."/>
            <person name="Blin K."/>
            <person name="Weber T."/>
        </authorList>
    </citation>
    <scope>NUCLEOTIDE SEQUENCE</scope>
    <source>
        <strain evidence="1">NBC_00060</strain>
    </source>
</reference>
<organism evidence="1">
    <name type="scientific">Streptomyces sp. NBC_00060</name>
    <dbReference type="NCBI Taxonomy" id="2975636"/>
    <lineage>
        <taxon>Bacteria</taxon>
        <taxon>Bacillati</taxon>
        <taxon>Actinomycetota</taxon>
        <taxon>Actinomycetes</taxon>
        <taxon>Kitasatosporales</taxon>
        <taxon>Streptomycetaceae</taxon>
        <taxon>Streptomyces</taxon>
    </lineage>
</organism>
<dbReference type="AlphaFoldDB" id="A0AAU2GU06"/>
<protein>
    <submittedName>
        <fullName evidence="1">DUF1365 domain-containing protein</fullName>
    </submittedName>
</protein>
<dbReference type="InterPro" id="IPR010775">
    <property type="entry name" value="DUF1365"/>
</dbReference>
<evidence type="ECO:0000313" key="1">
    <source>
        <dbReference type="EMBL" id="WTU38365.1"/>
    </source>
</evidence>
<dbReference type="PANTHER" id="PTHR33973:SF4">
    <property type="entry name" value="OS07G0153300 PROTEIN"/>
    <property type="match status" value="1"/>
</dbReference>
<proteinExistence type="predicted"/>